<dbReference type="EMBL" id="JABEQY010000047">
    <property type="protein sequence ID" value="NNH67805.1"/>
    <property type="molecule type" value="Genomic_DNA"/>
</dbReference>
<comment type="caution">
    <text evidence="1">The sequence shown here is derived from an EMBL/GenBank/DDBJ whole genome shotgun (WGS) entry which is preliminary data.</text>
</comment>
<accession>A0A7Y2W8R6</accession>
<name>A0A7Y2W8R6_9HYPH</name>
<dbReference type="Proteomes" id="UP000530654">
    <property type="component" value="Unassembled WGS sequence"/>
</dbReference>
<reference evidence="1 2" key="1">
    <citation type="submission" date="2020-04" db="EMBL/GenBank/DDBJ databases">
        <title>Rhizobium bacterial biofertilizers improve the content of phenolic compounds of Lactuca sativa L. under non-saline and saline-stress conditions.</title>
        <authorList>
            <person name="Ayuso-Calles M."/>
            <person name="Garcia-Estevez I."/>
            <person name="Jimenez-Gomez A."/>
            <person name="Flores-Felix J.D."/>
            <person name="Escribano-Bailon M."/>
            <person name="Rivas R."/>
        </authorList>
    </citation>
    <scope>NUCLEOTIDE SEQUENCE [LARGE SCALE GENOMIC DNA]</scope>
    <source>
        <strain evidence="1 2">GPTR02</strain>
    </source>
</reference>
<proteinExistence type="predicted"/>
<dbReference type="AlphaFoldDB" id="A0A7Y2W8R6"/>
<protein>
    <submittedName>
        <fullName evidence="1">Uncharacterized protein</fullName>
    </submittedName>
</protein>
<dbReference type="RefSeq" id="WP_170282867.1">
    <property type="nucleotide sequence ID" value="NZ_JABEQY010000047.1"/>
</dbReference>
<evidence type="ECO:0000313" key="2">
    <source>
        <dbReference type="Proteomes" id="UP000530654"/>
    </source>
</evidence>
<gene>
    <name evidence="1" type="ORF">HLI17_31895</name>
</gene>
<organism evidence="1 2">
    <name type="scientific">Rhizobium laguerreae</name>
    <dbReference type="NCBI Taxonomy" id="1076926"/>
    <lineage>
        <taxon>Bacteria</taxon>
        <taxon>Pseudomonadati</taxon>
        <taxon>Pseudomonadota</taxon>
        <taxon>Alphaproteobacteria</taxon>
        <taxon>Hyphomicrobiales</taxon>
        <taxon>Rhizobiaceae</taxon>
        <taxon>Rhizobium/Agrobacterium group</taxon>
        <taxon>Rhizobium</taxon>
    </lineage>
</organism>
<sequence length="55" mass="6513">MDTAQIAEHLGGTSKGWTEARVYNAMRMERDIPKEHWHFAERVTYIEPKKARGRR</sequence>
<evidence type="ECO:0000313" key="1">
    <source>
        <dbReference type="EMBL" id="NNH67805.1"/>
    </source>
</evidence>